<name>A0A084SFJ5_9BACT</name>
<comment type="caution">
    <text evidence="3">The sequence shown here is derived from an EMBL/GenBank/DDBJ whole genome shotgun (WGS) entry which is preliminary data.</text>
</comment>
<dbReference type="AlphaFoldDB" id="A0A084SFJ5"/>
<sequence>MSSLSRLFAALATISLIGAACATQGSSTTGASSTVEEVPNEGSTTPPAEEARPATQLQKLSAPEGFNVMFPGDPQPQRGEVAIPGGKVNTAAWTISDPSGVLYSISTADYPEKIVAANPSSAFLNEGKTGLVNQLKGTIKAEEDITLQGYPGKSFTVSSDNGEVRARNFLVGPRLYTLLVLFNPSIGAPQADAFLTSLELVNPPPAITPATSATATDGGTPATDAGTGTPATDAGTTTPPTDAGTAMPRK</sequence>
<dbReference type="PROSITE" id="PS51257">
    <property type="entry name" value="PROKAR_LIPOPROTEIN"/>
    <property type="match status" value="1"/>
</dbReference>
<reference evidence="3 4" key="1">
    <citation type="submission" date="2014-07" db="EMBL/GenBank/DDBJ databases">
        <title>Draft Genome Sequence of Gephyronic Acid Producer, Cystobacter violaceus Strain Cb vi76.</title>
        <authorList>
            <person name="Stevens D.C."/>
            <person name="Young J."/>
            <person name="Carmichael R."/>
            <person name="Tan J."/>
            <person name="Taylor R.E."/>
        </authorList>
    </citation>
    <scope>NUCLEOTIDE SEQUENCE [LARGE SCALE GENOMIC DNA]</scope>
    <source>
        <strain evidence="3 4">Cb vi76</strain>
    </source>
</reference>
<evidence type="ECO:0000256" key="1">
    <source>
        <dbReference type="SAM" id="MobiDB-lite"/>
    </source>
</evidence>
<feature type="region of interest" description="Disordered" evidence="1">
    <location>
        <begin position="24"/>
        <end position="53"/>
    </location>
</feature>
<dbReference type="RefSeq" id="WP_043412994.1">
    <property type="nucleotide sequence ID" value="NZ_JPMI01000390.1"/>
</dbReference>
<protein>
    <recommendedName>
        <fullName evidence="5">Lipoprotein</fullName>
    </recommendedName>
</protein>
<gene>
    <name evidence="3" type="ORF">Q664_49070</name>
</gene>
<accession>A0A084SFJ5</accession>
<keyword evidence="2" id="KW-0732">Signal</keyword>
<feature type="compositionally biased region" description="Low complexity" evidence="1">
    <location>
        <begin position="24"/>
        <end position="34"/>
    </location>
</feature>
<organism evidence="3 4">
    <name type="scientific">Archangium violaceum Cb vi76</name>
    <dbReference type="NCBI Taxonomy" id="1406225"/>
    <lineage>
        <taxon>Bacteria</taxon>
        <taxon>Pseudomonadati</taxon>
        <taxon>Myxococcota</taxon>
        <taxon>Myxococcia</taxon>
        <taxon>Myxococcales</taxon>
        <taxon>Cystobacterineae</taxon>
        <taxon>Archangiaceae</taxon>
        <taxon>Archangium</taxon>
    </lineage>
</organism>
<evidence type="ECO:0000256" key="2">
    <source>
        <dbReference type="SAM" id="SignalP"/>
    </source>
</evidence>
<feature type="compositionally biased region" description="Low complexity" evidence="1">
    <location>
        <begin position="208"/>
        <end position="250"/>
    </location>
</feature>
<feature type="signal peptide" evidence="2">
    <location>
        <begin position="1"/>
        <end position="22"/>
    </location>
</feature>
<proteinExistence type="predicted"/>
<dbReference type="Proteomes" id="UP000028547">
    <property type="component" value="Unassembled WGS sequence"/>
</dbReference>
<evidence type="ECO:0000313" key="4">
    <source>
        <dbReference type="Proteomes" id="UP000028547"/>
    </source>
</evidence>
<dbReference type="EMBL" id="JPMI01000390">
    <property type="protein sequence ID" value="KFA87230.1"/>
    <property type="molecule type" value="Genomic_DNA"/>
</dbReference>
<feature type="chain" id="PRO_5001781133" description="Lipoprotein" evidence="2">
    <location>
        <begin position="23"/>
        <end position="250"/>
    </location>
</feature>
<feature type="region of interest" description="Disordered" evidence="1">
    <location>
        <begin position="206"/>
        <end position="250"/>
    </location>
</feature>
<evidence type="ECO:0008006" key="5">
    <source>
        <dbReference type="Google" id="ProtNLM"/>
    </source>
</evidence>
<evidence type="ECO:0000313" key="3">
    <source>
        <dbReference type="EMBL" id="KFA87230.1"/>
    </source>
</evidence>